<keyword evidence="2 9" id="KW-0963">Cytoplasm</keyword>
<feature type="binding site" evidence="9">
    <location>
        <begin position="260"/>
        <end position="262"/>
    </location>
    <ligand>
        <name>ATP</name>
        <dbReference type="ChEBI" id="CHEBI:30616"/>
    </ligand>
</feature>
<comment type="subunit">
    <text evidence="9">Homodimer.</text>
</comment>
<reference evidence="12" key="1">
    <citation type="journal article" date="2019" name="Int. J. Syst. Evol. Microbiol.">
        <title>The Global Catalogue of Microorganisms (GCM) 10K type strain sequencing project: providing services to taxonomists for standard genome sequencing and annotation.</title>
        <authorList>
            <consortium name="The Broad Institute Genomics Platform"/>
            <consortium name="The Broad Institute Genome Sequencing Center for Infectious Disease"/>
            <person name="Wu L."/>
            <person name="Ma J."/>
        </authorList>
    </citation>
    <scope>NUCLEOTIDE SEQUENCE [LARGE SCALE GENOMIC DNA]</scope>
    <source>
        <strain evidence="12">CECT 7069</strain>
    </source>
</reference>
<feature type="binding site" evidence="9">
    <location>
        <begin position="185"/>
        <end position="189"/>
    </location>
    <ligand>
        <name>ATP</name>
        <dbReference type="ChEBI" id="CHEBI:30616"/>
    </ligand>
</feature>
<evidence type="ECO:0000256" key="10">
    <source>
        <dbReference type="RuleBase" id="RU003835"/>
    </source>
</evidence>
<keyword evidence="12" id="KW-1185">Reference proteome</keyword>
<name>A0ABT8BN62_9HYPH</name>
<gene>
    <name evidence="9" type="primary">ackA</name>
    <name evidence="11" type="ORF">QWZ12_20510</name>
</gene>
<keyword evidence="6 9" id="KW-0418">Kinase</keyword>
<sequence>MILVLNAGSSSLRCALFRPGEPVPAWRAHVSDIGKAPRVSIDGEADDGAGPPARDHAGVARWLFARLPAPPSVAGHRVVHGGLRYAAPARVDAEVVGALERLVPLAPAHQPQALACLREVEATWPGLPQVACFDTAFHRSQDRLAQLYPLPRDLLDAGLVRFGFHGLSYAHVARSYPQGRVLAAHLGHGASLCAIRDGRSVATTMGFTTLDGLMMGTRSGAVDPGLVLHLIRERGLSPGAVSTLLNERSGLLGVSGISDDVRDLEASDDPSAREALDLFVYRIVREAGSLVAALGGLDVLVFTGGIGEHSARVRAGVCAGLVFAGIALDEAANRAGRASLGTPATRVLVRIAPADEEREIALSVADLVDEAAPSRMRLDVPQGG</sequence>
<accession>A0ABT8BN62</accession>
<dbReference type="InterPro" id="IPR043129">
    <property type="entry name" value="ATPase_NBD"/>
</dbReference>
<dbReference type="InterPro" id="IPR000890">
    <property type="entry name" value="Aliphatic_acid_kin_short-chain"/>
</dbReference>
<evidence type="ECO:0000256" key="6">
    <source>
        <dbReference type="ARBA" id="ARBA00022777"/>
    </source>
</evidence>
<dbReference type="Pfam" id="PF00871">
    <property type="entry name" value="Acetate_kinase"/>
    <property type="match status" value="1"/>
</dbReference>
<dbReference type="EC" id="2.7.2.1" evidence="9"/>
<dbReference type="EMBL" id="JAUFPX010000020">
    <property type="protein sequence ID" value="MDN3592985.1"/>
    <property type="molecule type" value="Genomic_DNA"/>
</dbReference>
<evidence type="ECO:0000313" key="12">
    <source>
        <dbReference type="Proteomes" id="UP001224644"/>
    </source>
</evidence>
<keyword evidence="3 9" id="KW-0808">Transferase</keyword>
<dbReference type="SUPFAM" id="SSF53067">
    <property type="entry name" value="Actin-like ATPase domain"/>
    <property type="match status" value="2"/>
</dbReference>
<comment type="function">
    <text evidence="9">Catalyzes the formation of acetyl phosphate from acetate and ATP. Can also catalyze the reverse reaction.</text>
</comment>
<feature type="site" description="Transition state stabilizer" evidence="9">
    <location>
        <position position="165"/>
    </location>
</feature>
<feature type="binding site" evidence="9">
    <location>
        <position position="356"/>
    </location>
    <ligand>
        <name>Mg(2+)</name>
        <dbReference type="ChEBI" id="CHEBI:18420"/>
    </ligand>
</feature>
<comment type="subcellular location">
    <subcellularLocation>
        <location evidence="9">Cytoplasm</location>
    </subcellularLocation>
</comment>
<keyword evidence="8 9" id="KW-0460">Magnesium</keyword>
<feature type="active site" description="Proton donor/acceptor" evidence="9">
    <location>
        <position position="134"/>
    </location>
</feature>
<comment type="catalytic activity">
    <reaction evidence="9">
        <text>acetate + ATP = acetyl phosphate + ADP</text>
        <dbReference type="Rhea" id="RHEA:11352"/>
        <dbReference type="ChEBI" id="CHEBI:22191"/>
        <dbReference type="ChEBI" id="CHEBI:30089"/>
        <dbReference type="ChEBI" id="CHEBI:30616"/>
        <dbReference type="ChEBI" id="CHEBI:456216"/>
        <dbReference type="EC" id="2.7.2.1"/>
    </reaction>
</comment>
<comment type="pathway">
    <text evidence="9">Metabolic intermediate biosynthesis; acetyl-CoA biosynthesis; acetyl-CoA from acetate: step 1/2.</text>
</comment>
<dbReference type="Gene3D" id="3.30.420.40">
    <property type="match status" value="2"/>
</dbReference>
<evidence type="ECO:0000256" key="4">
    <source>
        <dbReference type="ARBA" id="ARBA00022723"/>
    </source>
</evidence>
<organism evidence="11 12">
    <name type="scientific">Methylobacterium adhaesivum</name>
    <dbReference type="NCBI Taxonomy" id="333297"/>
    <lineage>
        <taxon>Bacteria</taxon>
        <taxon>Pseudomonadati</taxon>
        <taxon>Pseudomonadota</taxon>
        <taxon>Alphaproteobacteria</taxon>
        <taxon>Hyphomicrobiales</taxon>
        <taxon>Methylobacteriaceae</taxon>
        <taxon>Methylobacterium</taxon>
    </lineage>
</organism>
<feature type="binding site" evidence="9">
    <location>
        <begin position="305"/>
        <end position="309"/>
    </location>
    <ligand>
        <name>ATP</name>
        <dbReference type="ChEBI" id="CHEBI:30616"/>
    </ligand>
</feature>
<dbReference type="PANTHER" id="PTHR21060:SF21">
    <property type="entry name" value="ACETATE KINASE"/>
    <property type="match status" value="1"/>
</dbReference>
<dbReference type="Proteomes" id="UP001224644">
    <property type="component" value="Unassembled WGS sequence"/>
</dbReference>
<dbReference type="PROSITE" id="PS01076">
    <property type="entry name" value="ACETATE_KINASE_2"/>
    <property type="match status" value="1"/>
</dbReference>
<evidence type="ECO:0000256" key="7">
    <source>
        <dbReference type="ARBA" id="ARBA00022840"/>
    </source>
</evidence>
<keyword evidence="4 9" id="KW-0479">Metal-binding</keyword>
<evidence type="ECO:0000256" key="5">
    <source>
        <dbReference type="ARBA" id="ARBA00022741"/>
    </source>
</evidence>
<keyword evidence="7 9" id="KW-0067">ATP-binding</keyword>
<comment type="caution">
    <text evidence="11">The sequence shown here is derived from an EMBL/GenBank/DDBJ whole genome shotgun (WGS) entry which is preliminary data.</text>
</comment>
<dbReference type="RefSeq" id="WP_238227363.1">
    <property type="nucleotide sequence ID" value="NZ_BPQD01000027.1"/>
</dbReference>
<comment type="similarity">
    <text evidence="1 9 10">Belongs to the acetokinase family.</text>
</comment>
<dbReference type="PRINTS" id="PR00471">
    <property type="entry name" value="ACETATEKNASE"/>
</dbReference>
<proteinExistence type="inferred from homology"/>
<protein>
    <recommendedName>
        <fullName evidence="9">Acetate kinase</fullName>
        <ecNumber evidence="9">2.7.2.1</ecNumber>
    </recommendedName>
    <alternativeName>
        <fullName evidence="9">Acetokinase</fullName>
    </alternativeName>
</protein>
<comment type="caution">
    <text evidence="9">Lacks conserved residue(s) required for the propagation of feature annotation.</text>
</comment>
<evidence type="ECO:0000313" key="11">
    <source>
        <dbReference type="EMBL" id="MDN3592985.1"/>
    </source>
</evidence>
<evidence type="ECO:0000256" key="9">
    <source>
        <dbReference type="HAMAP-Rule" id="MF_00020"/>
    </source>
</evidence>
<dbReference type="PANTHER" id="PTHR21060">
    <property type="entry name" value="ACETATE KINASE"/>
    <property type="match status" value="1"/>
</dbReference>
<feature type="binding site" evidence="9">
    <location>
        <position position="77"/>
    </location>
    <ligand>
        <name>substrate</name>
    </ligand>
</feature>
<dbReference type="GO" id="GO:0016301">
    <property type="term" value="F:kinase activity"/>
    <property type="evidence" value="ECO:0007669"/>
    <property type="project" value="UniProtKB-KW"/>
</dbReference>
<evidence type="ECO:0000256" key="1">
    <source>
        <dbReference type="ARBA" id="ARBA00008748"/>
    </source>
</evidence>
<comment type="cofactor">
    <cofactor evidence="9">
        <name>Mg(2+)</name>
        <dbReference type="ChEBI" id="CHEBI:18420"/>
    </cofactor>
    <cofactor evidence="9">
        <name>Mn(2+)</name>
        <dbReference type="ChEBI" id="CHEBI:29035"/>
    </cofactor>
    <text evidence="9">Mg(2+). Can also accept Mn(2+).</text>
</comment>
<evidence type="ECO:0000256" key="2">
    <source>
        <dbReference type="ARBA" id="ARBA00022490"/>
    </source>
</evidence>
<feature type="binding site" evidence="9">
    <location>
        <position position="6"/>
    </location>
    <ligand>
        <name>Mg(2+)</name>
        <dbReference type="ChEBI" id="CHEBI:18420"/>
    </ligand>
</feature>
<keyword evidence="5 9" id="KW-0547">Nucleotide-binding</keyword>
<evidence type="ECO:0000256" key="8">
    <source>
        <dbReference type="ARBA" id="ARBA00022842"/>
    </source>
</evidence>
<dbReference type="InterPro" id="IPR004372">
    <property type="entry name" value="Ac/propionate_kinase"/>
</dbReference>
<dbReference type="HAMAP" id="MF_00020">
    <property type="entry name" value="Acetate_kinase"/>
    <property type="match status" value="1"/>
</dbReference>
<evidence type="ECO:0000256" key="3">
    <source>
        <dbReference type="ARBA" id="ARBA00022679"/>
    </source>
</evidence>
<feature type="site" description="Transition state stabilizer" evidence="9">
    <location>
        <position position="218"/>
    </location>
</feature>
<dbReference type="InterPro" id="IPR023865">
    <property type="entry name" value="Aliphatic_acid_kinase_CS"/>
</dbReference>
<dbReference type="PIRSF" id="PIRSF000722">
    <property type="entry name" value="Acetate_prop_kin"/>
    <property type="match status" value="1"/>
</dbReference>